<reference evidence="2 3" key="1">
    <citation type="submission" date="2015-01" db="EMBL/GenBank/DDBJ databases">
        <title>Evolution of Trichinella species and genotypes.</title>
        <authorList>
            <person name="Korhonen P.K."/>
            <person name="Edoardo P."/>
            <person name="Giuseppe L.R."/>
            <person name="Gasser R.B."/>
        </authorList>
    </citation>
    <scope>NUCLEOTIDE SEQUENCE [LARGE SCALE GENOMIC DNA]</scope>
    <source>
        <strain evidence="2">ISS2496</strain>
    </source>
</reference>
<proteinExistence type="predicted"/>
<gene>
    <name evidence="2" type="ORF">T12_7394</name>
</gene>
<dbReference type="EMBL" id="JYDQ01000185">
    <property type="protein sequence ID" value="KRY11729.1"/>
    <property type="molecule type" value="Genomic_DNA"/>
</dbReference>
<keyword evidence="3" id="KW-1185">Reference proteome</keyword>
<feature type="region of interest" description="Disordered" evidence="1">
    <location>
        <begin position="225"/>
        <end position="254"/>
    </location>
</feature>
<comment type="caution">
    <text evidence="2">The sequence shown here is derived from an EMBL/GenBank/DDBJ whole genome shotgun (WGS) entry which is preliminary data.</text>
</comment>
<dbReference type="Proteomes" id="UP000054783">
    <property type="component" value="Unassembled WGS sequence"/>
</dbReference>
<evidence type="ECO:0000313" key="2">
    <source>
        <dbReference type="EMBL" id="KRY11729.1"/>
    </source>
</evidence>
<sequence length="273" mass="31003">MLIIVNQTKDRTAENCGIDDSGKVCFENAVVVFPTAQSIAMMRIVAKLLLAYTATSKSNSNISNWTNREIRVSTTKKSMLTFVFLFFYFLVKKRKKIIRQQERLYWEGSQIDDKRSTGYILLYIPYLQICMAMQRIAAAAAVVVVVGIAMDESVANERLDQWSQLEQEERTRSNCEQAKAGLLASIFHASCQQGFLFCVASVLVELSKSAAACCLPSSRMQRCSNETRTRLRTKERVRKMDATPSREEQEKKPLENRGVGGRVWRISLPCFLI</sequence>
<accession>A0A0V0ZGN6</accession>
<evidence type="ECO:0000313" key="3">
    <source>
        <dbReference type="Proteomes" id="UP000054783"/>
    </source>
</evidence>
<protein>
    <submittedName>
        <fullName evidence="2">Uncharacterized protein</fullName>
    </submittedName>
</protein>
<evidence type="ECO:0000256" key="1">
    <source>
        <dbReference type="SAM" id="MobiDB-lite"/>
    </source>
</evidence>
<dbReference type="OrthoDB" id="5918645at2759"/>
<dbReference type="AlphaFoldDB" id="A0A0V0ZGN6"/>
<organism evidence="2 3">
    <name type="scientific">Trichinella patagoniensis</name>
    <dbReference type="NCBI Taxonomy" id="990121"/>
    <lineage>
        <taxon>Eukaryota</taxon>
        <taxon>Metazoa</taxon>
        <taxon>Ecdysozoa</taxon>
        <taxon>Nematoda</taxon>
        <taxon>Enoplea</taxon>
        <taxon>Dorylaimia</taxon>
        <taxon>Trichinellida</taxon>
        <taxon>Trichinellidae</taxon>
        <taxon>Trichinella</taxon>
    </lineage>
</organism>
<name>A0A0V0ZGN6_9BILA</name>